<dbReference type="InterPro" id="IPR005135">
    <property type="entry name" value="Endo/exonuclease/phosphatase"/>
</dbReference>
<proteinExistence type="predicted"/>
<dbReference type="PANTHER" id="PTHR14859">
    <property type="entry name" value="CALCOFLUOR WHITE HYPERSENSITIVE PROTEIN PRECURSOR"/>
    <property type="match status" value="1"/>
</dbReference>
<comment type="caution">
    <text evidence="2">The sequence shown here is derived from an EMBL/GenBank/DDBJ whole genome shotgun (WGS) entry which is preliminary data.</text>
</comment>
<protein>
    <submittedName>
        <fullName evidence="2">Metal-dependent hydrolase</fullName>
    </submittedName>
</protein>
<accession>A0A3M8B2X2</accession>
<dbReference type="GO" id="GO:0016020">
    <property type="term" value="C:membrane"/>
    <property type="evidence" value="ECO:0007669"/>
    <property type="project" value="GOC"/>
</dbReference>
<name>A0A3M8B2X2_9BACL</name>
<gene>
    <name evidence="2" type="ORF">EDM57_09750</name>
</gene>
<dbReference type="PANTHER" id="PTHR14859:SF15">
    <property type="entry name" value="ENDONUCLEASE_EXONUCLEASE_PHOSPHATASE DOMAIN-CONTAINING PROTEIN"/>
    <property type="match status" value="1"/>
</dbReference>
<keyword evidence="2" id="KW-0378">Hydrolase</keyword>
<dbReference type="Gene3D" id="3.60.10.10">
    <property type="entry name" value="Endonuclease/exonuclease/phosphatase"/>
    <property type="match status" value="1"/>
</dbReference>
<feature type="domain" description="Endonuclease/exonuclease/phosphatase" evidence="1">
    <location>
        <begin position="4"/>
        <end position="209"/>
    </location>
</feature>
<dbReference type="EMBL" id="RHHS01000022">
    <property type="protein sequence ID" value="RNB57690.1"/>
    <property type="molecule type" value="Genomic_DNA"/>
</dbReference>
<evidence type="ECO:0000259" key="1">
    <source>
        <dbReference type="Pfam" id="PF03372"/>
    </source>
</evidence>
<dbReference type="GO" id="GO:0016787">
    <property type="term" value="F:hydrolase activity"/>
    <property type="evidence" value="ECO:0007669"/>
    <property type="project" value="UniProtKB-KW"/>
</dbReference>
<organism evidence="2 3">
    <name type="scientific">Brevibacillus gelatini</name>
    <dbReference type="NCBI Taxonomy" id="1655277"/>
    <lineage>
        <taxon>Bacteria</taxon>
        <taxon>Bacillati</taxon>
        <taxon>Bacillota</taxon>
        <taxon>Bacilli</taxon>
        <taxon>Bacillales</taxon>
        <taxon>Paenibacillaceae</taxon>
        <taxon>Brevibacillus</taxon>
    </lineage>
</organism>
<dbReference type="InterPro" id="IPR036691">
    <property type="entry name" value="Endo/exonu/phosph_ase_sf"/>
</dbReference>
<sequence>MRAISYNIHSGRDLWWRKRLAQMADTLSQLQPDIVGLQEVHQNSKYGYQAHFLAERLQYHLVFAPSIPLGDGHYGNALLSKYPLESVQIVPLPAKREQRTLLQAVFQWNGKSVSAWVTHCSLNQASRAAQLQFLTELLARNKNTPVLLMGDFNADNVSFAPALQDCALVCGQETKHTLPAFRRRLDYIFASSHWDIQQYVVSSVNWSDHKPIIVDARLKERQARVTQNF</sequence>
<dbReference type="GO" id="GO:0006506">
    <property type="term" value="P:GPI anchor biosynthetic process"/>
    <property type="evidence" value="ECO:0007669"/>
    <property type="project" value="TreeGrafter"/>
</dbReference>
<dbReference type="SUPFAM" id="SSF56219">
    <property type="entry name" value="DNase I-like"/>
    <property type="match status" value="1"/>
</dbReference>
<evidence type="ECO:0000313" key="3">
    <source>
        <dbReference type="Proteomes" id="UP000268829"/>
    </source>
</evidence>
<dbReference type="Pfam" id="PF03372">
    <property type="entry name" value="Exo_endo_phos"/>
    <property type="match status" value="1"/>
</dbReference>
<dbReference type="AlphaFoldDB" id="A0A3M8B2X2"/>
<reference evidence="2 3" key="1">
    <citation type="submission" date="2018-10" db="EMBL/GenBank/DDBJ databases">
        <title>Phylogenomics of Brevibacillus.</title>
        <authorList>
            <person name="Dunlap C."/>
        </authorList>
    </citation>
    <scope>NUCLEOTIDE SEQUENCE [LARGE SCALE GENOMIC DNA]</scope>
    <source>
        <strain evidence="2 3">DSM 100115</strain>
    </source>
</reference>
<dbReference type="OrthoDB" id="155529at2"/>
<dbReference type="InterPro" id="IPR051916">
    <property type="entry name" value="GPI-anchor_lipid_remodeler"/>
</dbReference>
<dbReference type="Proteomes" id="UP000268829">
    <property type="component" value="Unassembled WGS sequence"/>
</dbReference>
<evidence type="ECO:0000313" key="2">
    <source>
        <dbReference type="EMBL" id="RNB57690.1"/>
    </source>
</evidence>
<keyword evidence="3" id="KW-1185">Reference proteome</keyword>